<dbReference type="EMBL" id="VXMH01000035">
    <property type="protein sequence ID" value="MYC94849.1"/>
    <property type="molecule type" value="Genomic_DNA"/>
</dbReference>
<accession>A0A6B1D5R9</accession>
<dbReference type="PANTHER" id="PTHR33841">
    <property type="entry name" value="DNA METHYLTRANSFERASE YEEA-RELATED"/>
    <property type="match status" value="1"/>
</dbReference>
<dbReference type="PANTHER" id="PTHR33841:SF1">
    <property type="entry name" value="DNA METHYLTRANSFERASE A"/>
    <property type="match status" value="1"/>
</dbReference>
<dbReference type="AlphaFoldDB" id="A0A6B1D5R9"/>
<dbReference type="InterPro" id="IPR003356">
    <property type="entry name" value="DNA_methylase_A-5"/>
</dbReference>
<dbReference type="GO" id="GO:0009307">
    <property type="term" value="P:DNA restriction-modification system"/>
    <property type="evidence" value="ECO:0007669"/>
    <property type="project" value="UniProtKB-KW"/>
</dbReference>
<dbReference type="InterPro" id="IPR050953">
    <property type="entry name" value="N4_N6_ade-DNA_methylase"/>
</dbReference>
<dbReference type="GO" id="GO:0003677">
    <property type="term" value="F:DNA binding"/>
    <property type="evidence" value="ECO:0007669"/>
    <property type="project" value="InterPro"/>
</dbReference>
<dbReference type="PROSITE" id="PS00092">
    <property type="entry name" value="N6_MTASE"/>
    <property type="match status" value="1"/>
</dbReference>
<evidence type="ECO:0000256" key="4">
    <source>
        <dbReference type="ARBA" id="ARBA00022747"/>
    </source>
</evidence>
<dbReference type="GO" id="GO:0008170">
    <property type="term" value="F:N-methyltransferase activity"/>
    <property type="evidence" value="ECO:0007669"/>
    <property type="project" value="InterPro"/>
</dbReference>
<dbReference type="Pfam" id="PF22240">
    <property type="entry name" value="ISP_coupler"/>
    <property type="match status" value="1"/>
</dbReference>
<evidence type="ECO:0000313" key="9">
    <source>
        <dbReference type="EMBL" id="MYC94849.1"/>
    </source>
</evidence>
<feature type="domain" description="Type ISP restriction-modification enzyme LLaBIII C-terminal specificity" evidence="7">
    <location>
        <begin position="658"/>
        <end position="1000"/>
    </location>
</feature>
<organism evidence="9">
    <name type="scientific">Caldilineaceae bacterium SB0661_bin_32</name>
    <dbReference type="NCBI Taxonomy" id="2605255"/>
    <lineage>
        <taxon>Bacteria</taxon>
        <taxon>Bacillati</taxon>
        <taxon>Chloroflexota</taxon>
        <taxon>Caldilineae</taxon>
        <taxon>Caldilineales</taxon>
        <taxon>Caldilineaceae</taxon>
    </lineage>
</organism>
<comment type="catalytic activity">
    <reaction evidence="5">
        <text>a 2'-deoxyadenosine in DNA + S-adenosyl-L-methionine = an N(6)-methyl-2'-deoxyadenosine in DNA + S-adenosyl-L-homocysteine + H(+)</text>
        <dbReference type="Rhea" id="RHEA:15197"/>
        <dbReference type="Rhea" id="RHEA-COMP:12418"/>
        <dbReference type="Rhea" id="RHEA-COMP:12419"/>
        <dbReference type="ChEBI" id="CHEBI:15378"/>
        <dbReference type="ChEBI" id="CHEBI:57856"/>
        <dbReference type="ChEBI" id="CHEBI:59789"/>
        <dbReference type="ChEBI" id="CHEBI:90615"/>
        <dbReference type="ChEBI" id="CHEBI:90616"/>
        <dbReference type="EC" id="2.1.1.72"/>
    </reaction>
</comment>
<proteinExistence type="predicted"/>
<feature type="domain" description="DNA methylase adenine-specific" evidence="6">
    <location>
        <begin position="286"/>
        <end position="470"/>
    </location>
</feature>
<evidence type="ECO:0000259" key="8">
    <source>
        <dbReference type="Pfam" id="PF22240"/>
    </source>
</evidence>
<comment type="caution">
    <text evidence="9">The sequence shown here is derived from an EMBL/GenBank/DDBJ whole genome shotgun (WGS) entry which is preliminary data.</text>
</comment>
<protein>
    <recommendedName>
        <fullName evidence="1">site-specific DNA-methyltransferase (adenine-specific)</fullName>
        <ecNumber evidence="1">2.1.1.72</ecNumber>
    </recommendedName>
</protein>
<gene>
    <name evidence="9" type="ORF">F4X14_07745</name>
</gene>
<dbReference type="InterPro" id="IPR029063">
    <property type="entry name" value="SAM-dependent_MTases_sf"/>
</dbReference>
<evidence type="ECO:0000256" key="5">
    <source>
        <dbReference type="ARBA" id="ARBA00047942"/>
    </source>
</evidence>
<dbReference type="GO" id="GO:0032259">
    <property type="term" value="P:methylation"/>
    <property type="evidence" value="ECO:0007669"/>
    <property type="project" value="UniProtKB-KW"/>
</dbReference>
<evidence type="ECO:0000256" key="2">
    <source>
        <dbReference type="ARBA" id="ARBA00022603"/>
    </source>
</evidence>
<dbReference type="PRINTS" id="PR00507">
    <property type="entry name" value="N12N6MTFRASE"/>
</dbReference>
<keyword evidence="4" id="KW-0680">Restriction system</keyword>
<keyword evidence="2 9" id="KW-0489">Methyltransferase</keyword>
<dbReference type="InterPro" id="IPR002052">
    <property type="entry name" value="DNA_methylase_N6_adenine_CS"/>
</dbReference>
<evidence type="ECO:0000259" key="6">
    <source>
        <dbReference type="Pfam" id="PF02384"/>
    </source>
</evidence>
<name>A0A6B1D5R9_9CHLR</name>
<dbReference type="Pfam" id="PF02384">
    <property type="entry name" value="N6_Mtase"/>
    <property type="match status" value="1"/>
</dbReference>
<dbReference type="SUPFAM" id="SSF53335">
    <property type="entry name" value="S-adenosyl-L-methionine-dependent methyltransferases"/>
    <property type="match status" value="1"/>
</dbReference>
<evidence type="ECO:0000259" key="7">
    <source>
        <dbReference type="Pfam" id="PF18135"/>
    </source>
</evidence>
<dbReference type="EC" id="2.1.1.72" evidence="1"/>
<dbReference type="GO" id="GO:0009007">
    <property type="term" value="F:site-specific DNA-methyltransferase (adenine-specific) activity"/>
    <property type="evidence" value="ECO:0007669"/>
    <property type="project" value="UniProtKB-EC"/>
</dbReference>
<reference evidence="9" key="1">
    <citation type="submission" date="2019-09" db="EMBL/GenBank/DDBJ databases">
        <title>Characterisation of the sponge microbiome using genome-centric metagenomics.</title>
        <authorList>
            <person name="Engelberts J.P."/>
            <person name="Robbins S.J."/>
            <person name="De Goeij J.M."/>
            <person name="Aranda M."/>
            <person name="Bell S.C."/>
            <person name="Webster N.S."/>
        </authorList>
    </citation>
    <scope>NUCLEOTIDE SEQUENCE</scope>
    <source>
        <strain evidence="9">SB0661_bin_32</strain>
    </source>
</reference>
<dbReference type="InterPro" id="IPR041635">
    <property type="entry name" value="Type_ISP_LLaBIII_C"/>
</dbReference>
<evidence type="ECO:0000256" key="1">
    <source>
        <dbReference type="ARBA" id="ARBA00011900"/>
    </source>
</evidence>
<feature type="domain" description="Type ISP restriction-modification enzyme coupler" evidence="8">
    <location>
        <begin position="162"/>
        <end position="282"/>
    </location>
</feature>
<dbReference type="Pfam" id="PF18135">
    <property type="entry name" value="Type_ISP_C"/>
    <property type="match status" value="1"/>
</dbReference>
<evidence type="ECO:0000256" key="3">
    <source>
        <dbReference type="ARBA" id="ARBA00022679"/>
    </source>
</evidence>
<dbReference type="InterPro" id="IPR053980">
    <property type="entry name" value="ISP_coupler"/>
</dbReference>
<dbReference type="Gene3D" id="3.40.50.150">
    <property type="entry name" value="Vaccinia Virus protein VP39"/>
    <property type="match status" value="1"/>
</dbReference>
<sequence>MPTLNLKPSHKPVKTYYTALDQFAKLGVTHETAVRAAFQALLENCARQCKWTLVPEYGVSTGRGKRIVVDGALVDDFRLTHGYWEAKDIHDHLSAEVDRKFKAGYPTDNILFQTPQRALLWQNGRQVLDADLTDAAQLIDTLQMFFAYRPQEYAAWEEAVAQFKDRVADIGQGLAQLIQQERRTNQEFTAAFAEFLEKCRQSINPNLSEEAVEEMLIQHLLTERLFRTVFNRPAFTRRNVIAFEIENVIDALTSHAFSRDEFLGSLDRFYLAIERTAATISDFSQKQHFLNTVYEQFFQGFSVKVADTHGIVYTPQPIVDFMVKSVAAILEREFGRSLADEGVHIIDPFVGTGNFIVRIMREIPRTALEHKYKSELHCNEVMLLPYYIASMNIEHEYYDATGVYEPFEGICLVDTFDLAEDRQLPLFAPENTQRVDNQKRTPMFVVIGNPPYNMGQVNENDNNQNRKYLTMDKRVQDTYVKDSKATLRNKLSDPYVKAVRWASDRIGEEGVIAFVTNNSFLDAIAFDGMRNHLARDFDAIYILDLGGNVRKNPKLSGTTHNVFGIQVGVSINFLVKKNGEPDSKVEMYYAGVGESWRKEAKYRYLEAKEHYRNVEWKSIRPDKRHTWLTEGHQAEFETFVPMGSKEAKMARGGEGKTIFSLFSLGVATNRDAWVYSFDMKLLQERVRTFVEIYNSTVDRKRRLDPTAPVENFIDENDPRIKWTRQVKASLKKLDSCTCEDAHFRSSLYRPFSERHLYFDNFWNEERYQQFRIFPIPETEKANRAIVVPSAGGRADYWCFCTNIIPNLTLTSLDGSQCFPFYTYDEDGTNRRENITDWALDRFRAHYRDDTISKWDIFHYAYGLLHHPLYRERYQANLKRELPRIPFAPDFRAFVEAGARLATIHVDYEEQPQYQLRQVETPDMPLDWRVEKMRLSRDKVQLHYNDFLTLDGIPAAAFDYRLGNRSALEWIIDQYRIKTDRRSGIVNDPNRADDPQYIMRLIGKVISVSLETVKIVEALPELGVGEAGRSSEKKKVAG</sequence>
<keyword evidence="3" id="KW-0808">Transferase</keyword>